<dbReference type="AlphaFoldDB" id="A0A1H7VLK8"/>
<keyword evidence="1" id="KW-0378">Hydrolase</keyword>
<dbReference type="GO" id="GO:0006508">
    <property type="term" value="P:proteolysis"/>
    <property type="evidence" value="ECO:0007669"/>
    <property type="project" value="InterPro"/>
</dbReference>
<keyword evidence="3" id="KW-0645">Protease</keyword>
<feature type="domain" description="Peptidase S9 prolyl oligopeptidase catalytic" evidence="2">
    <location>
        <begin position="415"/>
        <end position="627"/>
    </location>
</feature>
<evidence type="ECO:0000259" key="2">
    <source>
        <dbReference type="Pfam" id="PF00326"/>
    </source>
</evidence>
<dbReference type="STRING" id="407022.SAMN05661044_04248"/>
<dbReference type="GO" id="GO:0004177">
    <property type="term" value="F:aminopeptidase activity"/>
    <property type="evidence" value="ECO:0007669"/>
    <property type="project" value="UniProtKB-KW"/>
</dbReference>
<dbReference type="SUPFAM" id="SSF53474">
    <property type="entry name" value="alpha/beta-Hydrolases"/>
    <property type="match status" value="1"/>
</dbReference>
<dbReference type="InterPro" id="IPR029058">
    <property type="entry name" value="AB_hydrolase_fold"/>
</dbReference>
<dbReference type="InterPro" id="IPR011042">
    <property type="entry name" value="6-blade_b-propeller_TolB-like"/>
</dbReference>
<dbReference type="SUPFAM" id="SSF82171">
    <property type="entry name" value="DPP6 N-terminal domain-like"/>
    <property type="match status" value="1"/>
</dbReference>
<protein>
    <submittedName>
        <fullName evidence="3">Dipeptidyl aminopeptidase/acylaminoacyl peptidase</fullName>
    </submittedName>
</protein>
<dbReference type="GO" id="GO:0004252">
    <property type="term" value="F:serine-type endopeptidase activity"/>
    <property type="evidence" value="ECO:0007669"/>
    <property type="project" value="TreeGrafter"/>
</dbReference>
<dbReference type="PANTHER" id="PTHR42776">
    <property type="entry name" value="SERINE PEPTIDASE S9 FAMILY MEMBER"/>
    <property type="match status" value="1"/>
</dbReference>
<dbReference type="Gene3D" id="3.40.50.1820">
    <property type="entry name" value="alpha/beta hydrolase"/>
    <property type="match status" value="1"/>
</dbReference>
<dbReference type="Gene3D" id="2.120.10.30">
    <property type="entry name" value="TolB, C-terminal domain"/>
    <property type="match status" value="1"/>
</dbReference>
<evidence type="ECO:0000313" key="3">
    <source>
        <dbReference type="EMBL" id="SEM10151.1"/>
    </source>
</evidence>
<reference evidence="4" key="1">
    <citation type="submission" date="2016-10" db="EMBL/GenBank/DDBJ databases">
        <authorList>
            <person name="Varghese N."/>
            <person name="Submissions S."/>
        </authorList>
    </citation>
    <scope>NUCLEOTIDE SEQUENCE [LARGE SCALE GENOMIC DNA]</scope>
    <source>
        <strain evidence="4">DSM 18733</strain>
    </source>
</reference>
<dbReference type="RefSeq" id="WP_093328607.1">
    <property type="nucleotide sequence ID" value="NZ_FOAF01000007.1"/>
</dbReference>
<dbReference type="Pfam" id="PF00326">
    <property type="entry name" value="Peptidase_S9"/>
    <property type="match status" value="1"/>
</dbReference>
<sequence length="629" mass="72930">MRIFTLVIGVWSLLNFMGCRYIESDKKVPVESFFSKSAKNNFQISPNGQNISFLQSFKGVQNIYITSINSKEATRITTETDRNIINYFWADNNELIFWKEKTWDENLGIYAVNKSSKSVRNLIVPAKMRFRWINQELVNNDEILISLNRRDSSVFDVYRLNIHDCNLRMVAQNPGNISNWFADLDGKIRLAIASDGVNETLLYRANEEDPFKRVLYNNFKTTVKPLRFIKGKKSHIYALSNINRDKLALVEMDLDKGEEVKTIYVHPDVDLDNIRFSEVAGEIAYVDYDTWKPERHYFNRYIEKVHADLRKRLNGDWIRIIDKDEKETRFVIRTYRDDSPGEVYWFSLKEDNLVKLADINSALNGVKLSKMEAISYRANDGKTINGYLTLPIGRSKTNLPLIVMPHNGPSLRNVWEYNSEVQFLANRGYAVLQPNYRGSTGYGKEFWSAGFGEWGGKIQDDITDGVDYLIKKGIVNANRVGIFGYSFGGYCALYGACFHSDIYKCAASYSGITNLFTYLKEVPPYYKPHLQMYYEMIGNPEKRSEYFRAVSPVFHTDKIKGPIFIAQGGKDDRGNVNETNQMVRELKSKNIAINYFLKEKEGHYFKDEQSRLELYRQLEAFFENNLSDN</sequence>
<name>A0A1H7VLK8_OLID1</name>
<dbReference type="EMBL" id="FOAF01000007">
    <property type="protein sequence ID" value="SEM10151.1"/>
    <property type="molecule type" value="Genomic_DNA"/>
</dbReference>
<evidence type="ECO:0000313" key="4">
    <source>
        <dbReference type="Proteomes" id="UP000199421"/>
    </source>
</evidence>
<keyword evidence="3" id="KW-0031">Aminopeptidase</keyword>
<dbReference type="InterPro" id="IPR001375">
    <property type="entry name" value="Peptidase_S9_cat"/>
</dbReference>
<dbReference type="Proteomes" id="UP000199421">
    <property type="component" value="Unassembled WGS sequence"/>
</dbReference>
<evidence type="ECO:0000256" key="1">
    <source>
        <dbReference type="ARBA" id="ARBA00022801"/>
    </source>
</evidence>
<keyword evidence="4" id="KW-1185">Reference proteome</keyword>
<dbReference type="OrthoDB" id="108903at2"/>
<accession>A0A1H7VLK8</accession>
<dbReference type="PANTHER" id="PTHR42776:SF27">
    <property type="entry name" value="DIPEPTIDYL PEPTIDASE FAMILY MEMBER 6"/>
    <property type="match status" value="1"/>
</dbReference>
<organism evidence="3 4">
    <name type="scientific">Olivibacter domesticus</name>
    <name type="common">Pseudosphingobacterium domesticum</name>
    <dbReference type="NCBI Taxonomy" id="407022"/>
    <lineage>
        <taxon>Bacteria</taxon>
        <taxon>Pseudomonadati</taxon>
        <taxon>Bacteroidota</taxon>
        <taxon>Sphingobacteriia</taxon>
        <taxon>Sphingobacteriales</taxon>
        <taxon>Sphingobacteriaceae</taxon>
        <taxon>Olivibacter</taxon>
    </lineage>
</organism>
<proteinExistence type="predicted"/>
<gene>
    <name evidence="3" type="ORF">SAMN05661044_04248</name>
</gene>